<dbReference type="EMBL" id="FLUO01000001">
    <property type="protein sequence ID" value="SBW01509.1"/>
    <property type="molecule type" value="Genomic_DNA"/>
</dbReference>
<protein>
    <recommendedName>
        <fullName evidence="2">Flagellin N-terminal domain-containing protein</fullName>
    </recommendedName>
</protein>
<dbReference type="Gene3D" id="1.20.1330.10">
    <property type="entry name" value="f41 fragment of flagellin, N-terminal domain"/>
    <property type="match status" value="1"/>
</dbReference>
<gene>
    <name evidence="1" type="ORF">KL86APRO_11446</name>
</gene>
<organism evidence="1">
    <name type="scientific">uncultured Alphaproteobacteria bacterium</name>
    <dbReference type="NCBI Taxonomy" id="91750"/>
    <lineage>
        <taxon>Bacteria</taxon>
        <taxon>Pseudomonadati</taxon>
        <taxon>Pseudomonadota</taxon>
        <taxon>Alphaproteobacteria</taxon>
        <taxon>environmental samples</taxon>
    </lineage>
</organism>
<evidence type="ECO:0008006" key="2">
    <source>
        <dbReference type="Google" id="ProtNLM"/>
    </source>
</evidence>
<evidence type="ECO:0000313" key="1">
    <source>
        <dbReference type="EMBL" id="SBW01509.1"/>
    </source>
</evidence>
<name>A0A212JPZ7_9PROT</name>
<accession>A0A212JPZ7</accession>
<reference evidence="1" key="1">
    <citation type="submission" date="2016-04" db="EMBL/GenBank/DDBJ databases">
        <authorList>
            <person name="Evans L.H."/>
            <person name="Alamgir A."/>
            <person name="Owens N."/>
            <person name="Weber N.D."/>
            <person name="Virtaneva K."/>
            <person name="Barbian K."/>
            <person name="Babar A."/>
            <person name="Rosenke K."/>
        </authorList>
    </citation>
    <scope>NUCLEOTIDE SEQUENCE</scope>
    <source>
        <strain evidence="1">86</strain>
    </source>
</reference>
<dbReference type="SUPFAM" id="SSF64518">
    <property type="entry name" value="Phase 1 flagellin"/>
    <property type="match status" value="1"/>
</dbReference>
<dbReference type="AlphaFoldDB" id="A0A212JPZ7"/>
<sequence>MSTILSNDGLASMSWQQVVYNQIVQRKTTELDATSTKLQEAFDSKSDYYDAQSNQLAKVKASISNADLAVDNGKDGIADIKEALLQMRILVGQYGEAESDEERGLIRDKFDEYVDKINRTADTYSAAYNPIGNVTRTDWTPNSIDFTKNLAGETVEMQGTYVGADFYIEADDGTIWVPDPGSSSITQYETFNTLNPADSTKGEGFVSTRNGLKLVDYQADTGDISLIVDPNNAATPVSGKLVTGGIGLMQSWFYGGLDTEEGRQAASAALDEADNLVAAAEARVGGMSTTVKAASTSVDRELEALNADRSEAMTEQLSATYALQVKQQQELLLLKQTFQNMASQQSYYKSIFAGAGTSPLFDFTS</sequence>
<proteinExistence type="predicted"/>